<proteinExistence type="predicted"/>
<reference evidence="1 2" key="2">
    <citation type="journal article" date="2022" name="Mol. Ecol. Resour.">
        <title>The genomes of chicory, endive, great burdock and yacon provide insights into Asteraceae paleo-polyploidization history and plant inulin production.</title>
        <authorList>
            <person name="Fan W."/>
            <person name="Wang S."/>
            <person name="Wang H."/>
            <person name="Wang A."/>
            <person name="Jiang F."/>
            <person name="Liu H."/>
            <person name="Zhao H."/>
            <person name="Xu D."/>
            <person name="Zhang Y."/>
        </authorList>
    </citation>
    <scope>NUCLEOTIDE SEQUENCE [LARGE SCALE GENOMIC DNA]</scope>
    <source>
        <strain evidence="2">cv. Niubang</strain>
    </source>
</reference>
<evidence type="ECO:0000313" key="1">
    <source>
        <dbReference type="EMBL" id="KAI3758161.1"/>
    </source>
</evidence>
<accession>A0ACB9EHD2</accession>
<name>A0ACB9EHD2_ARCLA</name>
<evidence type="ECO:0000313" key="2">
    <source>
        <dbReference type="Proteomes" id="UP001055879"/>
    </source>
</evidence>
<organism evidence="1 2">
    <name type="scientific">Arctium lappa</name>
    <name type="common">Greater burdock</name>
    <name type="synonym">Lappa major</name>
    <dbReference type="NCBI Taxonomy" id="4217"/>
    <lineage>
        <taxon>Eukaryota</taxon>
        <taxon>Viridiplantae</taxon>
        <taxon>Streptophyta</taxon>
        <taxon>Embryophyta</taxon>
        <taxon>Tracheophyta</taxon>
        <taxon>Spermatophyta</taxon>
        <taxon>Magnoliopsida</taxon>
        <taxon>eudicotyledons</taxon>
        <taxon>Gunneridae</taxon>
        <taxon>Pentapetalae</taxon>
        <taxon>asterids</taxon>
        <taxon>campanulids</taxon>
        <taxon>Asterales</taxon>
        <taxon>Asteraceae</taxon>
        <taxon>Carduoideae</taxon>
        <taxon>Cardueae</taxon>
        <taxon>Arctiinae</taxon>
        <taxon>Arctium</taxon>
    </lineage>
</organism>
<protein>
    <submittedName>
        <fullName evidence="1">Uncharacterized protein</fullName>
    </submittedName>
</protein>
<reference evidence="2" key="1">
    <citation type="journal article" date="2022" name="Mol. Ecol. Resour.">
        <title>The genomes of chicory, endive, great burdock and yacon provide insights into Asteraceae palaeo-polyploidization history and plant inulin production.</title>
        <authorList>
            <person name="Fan W."/>
            <person name="Wang S."/>
            <person name="Wang H."/>
            <person name="Wang A."/>
            <person name="Jiang F."/>
            <person name="Liu H."/>
            <person name="Zhao H."/>
            <person name="Xu D."/>
            <person name="Zhang Y."/>
        </authorList>
    </citation>
    <scope>NUCLEOTIDE SEQUENCE [LARGE SCALE GENOMIC DNA]</scope>
    <source>
        <strain evidence="2">cv. Niubang</strain>
    </source>
</reference>
<dbReference type="EMBL" id="CM042048">
    <property type="protein sequence ID" value="KAI3758161.1"/>
    <property type="molecule type" value="Genomic_DNA"/>
</dbReference>
<sequence>MHLPLLLVGVCISNNHVYMDLLLTPTTTYPILISIDVDSSPDQFFLGAIVDSLPVPFIAQVQPYQFSHEYTKPLLTFSFCHFFFVKTQKKSQLQ</sequence>
<comment type="caution">
    <text evidence="1">The sequence shown here is derived from an EMBL/GenBank/DDBJ whole genome shotgun (WGS) entry which is preliminary data.</text>
</comment>
<keyword evidence="2" id="KW-1185">Reference proteome</keyword>
<gene>
    <name evidence="1" type="ORF">L6452_05713</name>
</gene>
<dbReference type="Proteomes" id="UP001055879">
    <property type="component" value="Linkage Group LG02"/>
</dbReference>